<dbReference type="Gene3D" id="3.30.565.10">
    <property type="entry name" value="Histidine kinase-like ATPase, C-terminal domain"/>
    <property type="match status" value="1"/>
</dbReference>
<protein>
    <submittedName>
        <fullName evidence="2">ATP-binding protein</fullName>
    </submittedName>
</protein>
<accession>A0A9X2VS31</accession>
<keyword evidence="2" id="KW-0547">Nucleotide-binding</keyword>
<keyword evidence="3" id="KW-1185">Reference proteome</keyword>
<dbReference type="EMBL" id="JANYMP010000020">
    <property type="protein sequence ID" value="MCS7481855.1"/>
    <property type="molecule type" value="Genomic_DNA"/>
</dbReference>
<dbReference type="Pfam" id="PF13581">
    <property type="entry name" value="HATPase_c_2"/>
    <property type="match status" value="1"/>
</dbReference>
<evidence type="ECO:0000259" key="1">
    <source>
        <dbReference type="Pfam" id="PF13581"/>
    </source>
</evidence>
<proteinExistence type="predicted"/>
<keyword evidence="2" id="KW-0067">ATP-binding</keyword>
<sequence length="134" mass="14554">MNAQEQGPATTSDLDVRVPAGPAHLPSIRIVTAGMAERASFDADIVAELVLAVDEACSLLIRRATEGARLTCHFAVEHHVLLFRAQVSSPSTWVPKTTSFCWRVISSLADSASTMVDSDGMLHIELRRREAALR</sequence>
<dbReference type="InterPro" id="IPR003594">
    <property type="entry name" value="HATPase_dom"/>
</dbReference>
<name>A0A9X2VS31_9PSEU</name>
<dbReference type="RefSeq" id="WP_259627338.1">
    <property type="nucleotide sequence ID" value="NZ_JANYMP010000020.1"/>
</dbReference>
<reference evidence="2" key="1">
    <citation type="submission" date="2022-08" db="EMBL/GenBank/DDBJ databases">
        <authorList>
            <person name="Tistechok S."/>
            <person name="Samborskyy M."/>
            <person name="Roman I."/>
        </authorList>
    </citation>
    <scope>NUCLEOTIDE SEQUENCE</scope>
    <source>
        <strain evidence="2">DSM 103496</strain>
    </source>
</reference>
<dbReference type="GO" id="GO:0005524">
    <property type="term" value="F:ATP binding"/>
    <property type="evidence" value="ECO:0007669"/>
    <property type="project" value="UniProtKB-KW"/>
</dbReference>
<gene>
    <name evidence="2" type="ORF">NZH93_33795</name>
</gene>
<evidence type="ECO:0000313" key="3">
    <source>
        <dbReference type="Proteomes" id="UP001141259"/>
    </source>
</evidence>
<comment type="caution">
    <text evidence="2">The sequence shown here is derived from an EMBL/GenBank/DDBJ whole genome shotgun (WGS) entry which is preliminary data.</text>
</comment>
<organism evidence="2 3">
    <name type="scientific">Umezawaea endophytica</name>
    <dbReference type="NCBI Taxonomy" id="1654476"/>
    <lineage>
        <taxon>Bacteria</taxon>
        <taxon>Bacillati</taxon>
        <taxon>Actinomycetota</taxon>
        <taxon>Actinomycetes</taxon>
        <taxon>Pseudonocardiales</taxon>
        <taxon>Pseudonocardiaceae</taxon>
        <taxon>Umezawaea</taxon>
    </lineage>
</organism>
<dbReference type="AlphaFoldDB" id="A0A9X2VS31"/>
<evidence type="ECO:0000313" key="2">
    <source>
        <dbReference type="EMBL" id="MCS7481855.1"/>
    </source>
</evidence>
<dbReference type="InterPro" id="IPR036890">
    <property type="entry name" value="HATPase_C_sf"/>
</dbReference>
<dbReference type="Proteomes" id="UP001141259">
    <property type="component" value="Unassembled WGS sequence"/>
</dbReference>
<feature type="domain" description="Histidine kinase/HSP90-like ATPase" evidence="1">
    <location>
        <begin position="18"/>
        <end position="75"/>
    </location>
</feature>